<keyword evidence="4" id="KW-0479">Metal-binding</keyword>
<evidence type="ECO:0000313" key="11">
    <source>
        <dbReference type="Proteomes" id="UP000189739"/>
    </source>
</evidence>
<dbReference type="PROSITE" id="PS51384">
    <property type="entry name" value="FAD_FR"/>
    <property type="match status" value="1"/>
</dbReference>
<dbReference type="InterPro" id="IPR008333">
    <property type="entry name" value="Cbr1-like_FAD-bd_dom"/>
</dbReference>
<comment type="cofactor">
    <cofactor evidence="1">
        <name>FAD</name>
        <dbReference type="ChEBI" id="CHEBI:57692"/>
    </cofactor>
</comment>
<evidence type="ECO:0000256" key="6">
    <source>
        <dbReference type="ARBA" id="ARBA00023002"/>
    </source>
</evidence>
<keyword evidence="7" id="KW-0408">Iron</keyword>
<evidence type="ECO:0000256" key="2">
    <source>
        <dbReference type="ARBA" id="ARBA00022630"/>
    </source>
</evidence>
<keyword evidence="6" id="KW-0560">Oxidoreductase</keyword>
<dbReference type="InterPro" id="IPR001433">
    <property type="entry name" value="OxRdtase_FAD/NAD-bd"/>
</dbReference>
<evidence type="ECO:0000313" key="10">
    <source>
        <dbReference type="EMBL" id="OOQ61976.1"/>
    </source>
</evidence>
<dbReference type="InterPro" id="IPR017938">
    <property type="entry name" value="Riboflavin_synthase-like_b-brl"/>
</dbReference>
<dbReference type="OrthoDB" id="9789468at2"/>
<evidence type="ECO:0000259" key="9">
    <source>
        <dbReference type="PROSITE" id="PS51384"/>
    </source>
</evidence>
<keyword evidence="5" id="KW-0274">FAD</keyword>
<dbReference type="SUPFAM" id="SSF63380">
    <property type="entry name" value="Riboflavin synthase domain-like"/>
    <property type="match status" value="1"/>
</dbReference>
<gene>
    <name evidence="10" type="ORF">BC343_02655</name>
</gene>
<evidence type="ECO:0000256" key="7">
    <source>
        <dbReference type="ARBA" id="ARBA00023004"/>
    </source>
</evidence>
<keyword evidence="11" id="KW-1185">Reference proteome</keyword>
<protein>
    <submittedName>
        <fullName evidence="10">Flavodoxin reductase</fullName>
    </submittedName>
</protein>
<reference evidence="10 11" key="1">
    <citation type="submission" date="2016-07" db="EMBL/GenBank/DDBJ databases">
        <title>Genomic analysis of zinc-resistant bacterium Mucilaginibacter pedocola TBZ30.</title>
        <authorList>
            <person name="Huang J."/>
            <person name="Tang J."/>
        </authorList>
    </citation>
    <scope>NUCLEOTIDE SEQUENCE [LARGE SCALE GENOMIC DNA]</scope>
    <source>
        <strain evidence="10 11">TBZ30</strain>
    </source>
</reference>
<evidence type="ECO:0000256" key="4">
    <source>
        <dbReference type="ARBA" id="ARBA00022723"/>
    </source>
</evidence>
<dbReference type="PRINTS" id="PR00410">
    <property type="entry name" value="PHEHYDRXLASE"/>
</dbReference>
<feature type="domain" description="FAD-binding FR-type" evidence="9">
    <location>
        <begin position="1"/>
        <end position="101"/>
    </location>
</feature>
<dbReference type="Proteomes" id="UP000189739">
    <property type="component" value="Unassembled WGS sequence"/>
</dbReference>
<dbReference type="Gene3D" id="3.40.50.80">
    <property type="entry name" value="Nucleotide-binding domain of ferredoxin-NADP reductase (FNR) module"/>
    <property type="match status" value="1"/>
</dbReference>
<dbReference type="InterPro" id="IPR017927">
    <property type="entry name" value="FAD-bd_FR_type"/>
</dbReference>
<dbReference type="GO" id="GO:0016491">
    <property type="term" value="F:oxidoreductase activity"/>
    <property type="evidence" value="ECO:0007669"/>
    <property type="project" value="UniProtKB-KW"/>
</dbReference>
<comment type="caution">
    <text evidence="10">The sequence shown here is derived from an EMBL/GenBank/DDBJ whole genome shotgun (WGS) entry which is preliminary data.</text>
</comment>
<dbReference type="Gene3D" id="2.40.30.10">
    <property type="entry name" value="Translation factors"/>
    <property type="match status" value="1"/>
</dbReference>
<dbReference type="EMBL" id="MBTF01000001">
    <property type="protein sequence ID" value="OOQ61976.1"/>
    <property type="molecule type" value="Genomic_DNA"/>
</dbReference>
<organism evidence="10 11">
    <name type="scientific">Mucilaginibacter pedocola</name>
    <dbReference type="NCBI Taxonomy" id="1792845"/>
    <lineage>
        <taxon>Bacteria</taxon>
        <taxon>Pseudomonadati</taxon>
        <taxon>Bacteroidota</taxon>
        <taxon>Sphingobacteriia</taxon>
        <taxon>Sphingobacteriales</taxon>
        <taxon>Sphingobacteriaceae</taxon>
        <taxon>Mucilaginibacter</taxon>
    </lineage>
</organism>
<dbReference type="PANTHER" id="PTHR47354:SF6">
    <property type="entry name" value="NADH OXIDOREDUCTASE HCR"/>
    <property type="match status" value="1"/>
</dbReference>
<keyword evidence="3" id="KW-0001">2Fe-2S</keyword>
<dbReference type="GO" id="GO:0051537">
    <property type="term" value="F:2 iron, 2 sulfur cluster binding"/>
    <property type="evidence" value="ECO:0007669"/>
    <property type="project" value="UniProtKB-KW"/>
</dbReference>
<evidence type="ECO:0000256" key="3">
    <source>
        <dbReference type="ARBA" id="ARBA00022714"/>
    </source>
</evidence>
<keyword evidence="8" id="KW-0411">Iron-sulfur</keyword>
<proteinExistence type="predicted"/>
<dbReference type="AlphaFoldDB" id="A0A1S9PLY0"/>
<evidence type="ECO:0000256" key="5">
    <source>
        <dbReference type="ARBA" id="ARBA00022827"/>
    </source>
</evidence>
<evidence type="ECO:0000256" key="1">
    <source>
        <dbReference type="ARBA" id="ARBA00001974"/>
    </source>
</evidence>
<name>A0A1S9PLY0_9SPHI</name>
<dbReference type="PANTHER" id="PTHR47354">
    <property type="entry name" value="NADH OXIDOREDUCTASE HCR"/>
    <property type="match status" value="1"/>
</dbReference>
<dbReference type="Pfam" id="PF00175">
    <property type="entry name" value="NAD_binding_1"/>
    <property type="match status" value="1"/>
</dbReference>
<accession>A0A1S9PLY0</accession>
<dbReference type="InterPro" id="IPR039261">
    <property type="entry name" value="FNR_nucleotide-bd"/>
</dbReference>
<evidence type="ECO:0000256" key="8">
    <source>
        <dbReference type="ARBA" id="ARBA00023014"/>
    </source>
</evidence>
<sequence length="221" mass="25193">MKHTVEIISVKQITHDVKRFRLTKPAGYRFNPGQATELSINRPEWTDVLRPFTFTSLNSENFLEFTIKIYPDHHGMTEQLDKLGKGDELIINDPRGAIEYKGPGYFIAGGAGITPFLAILKQLHQFGQLNGNTLFFANKSKGDIILEDDLKDMLCSKVTFLISGQTEDPYLNERIGYAFLKENFNDLKQYFYICGPEQMVNDVNDILLSMGVSPDRLVYEK</sequence>
<dbReference type="RefSeq" id="WP_078346163.1">
    <property type="nucleotide sequence ID" value="NZ_MBTF01000001.1"/>
</dbReference>
<dbReference type="STRING" id="1792845.BC343_02655"/>
<dbReference type="InterPro" id="IPR050415">
    <property type="entry name" value="MRET"/>
</dbReference>
<dbReference type="SUPFAM" id="SSF52343">
    <property type="entry name" value="Ferredoxin reductase-like, C-terminal NADP-linked domain"/>
    <property type="match status" value="1"/>
</dbReference>
<dbReference type="Pfam" id="PF00970">
    <property type="entry name" value="FAD_binding_6"/>
    <property type="match status" value="1"/>
</dbReference>
<keyword evidence="2" id="KW-0285">Flavoprotein</keyword>
<dbReference type="GO" id="GO:0046872">
    <property type="term" value="F:metal ion binding"/>
    <property type="evidence" value="ECO:0007669"/>
    <property type="project" value="UniProtKB-KW"/>
</dbReference>